<organism evidence="1 2">
    <name type="scientific">Protopolystoma xenopodis</name>
    <dbReference type="NCBI Taxonomy" id="117903"/>
    <lineage>
        <taxon>Eukaryota</taxon>
        <taxon>Metazoa</taxon>
        <taxon>Spiralia</taxon>
        <taxon>Lophotrochozoa</taxon>
        <taxon>Platyhelminthes</taxon>
        <taxon>Monogenea</taxon>
        <taxon>Polyopisthocotylea</taxon>
        <taxon>Polystomatidea</taxon>
        <taxon>Polystomatidae</taxon>
        <taxon>Protopolystoma</taxon>
    </lineage>
</organism>
<evidence type="ECO:0000313" key="1">
    <source>
        <dbReference type="EMBL" id="VEL39235.1"/>
    </source>
</evidence>
<evidence type="ECO:0000313" key="2">
    <source>
        <dbReference type="Proteomes" id="UP000784294"/>
    </source>
</evidence>
<comment type="caution">
    <text evidence="1">The sequence shown here is derived from an EMBL/GenBank/DDBJ whole genome shotgun (WGS) entry which is preliminary data.</text>
</comment>
<keyword evidence="2" id="KW-1185">Reference proteome</keyword>
<gene>
    <name evidence="1" type="ORF">PXEA_LOCUS32675</name>
</gene>
<accession>A0A448XL87</accession>
<dbReference type="OrthoDB" id="6100816at2759"/>
<protein>
    <submittedName>
        <fullName evidence="1">Uncharacterized protein</fullName>
    </submittedName>
</protein>
<dbReference type="EMBL" id="CAAALY010260546">
    <property type="protein sequence ID" value="VEL39235.1"/>
    <property type="molecule type" value="Genomic_DNA"/>
</dbReference>
<name>A0A448XL87_9PLAT</name>
<dbReference type="AlphaFoldDB" id="A0A448XL87"/>
<dbReference type="Proteomes" id="UP000784294">
    <property type="component" value="Unassembled WGS sequence"/>
</dbReference>
<sequence>MQTPGVSGAQQLHELLSHRLDLTLEKQSDAINSPNNGLSSTVPPVIRVPGLLWARLKYELSDWLVKSGVDNVMTVSWREEAFARVAVRR</sequence>
<proteinExistence type="predicted"/>
<reference evidence="1" key="1">
    <citation type="submission" date="2018-11" db="EMBL/GenBank/DDBJ databases">
        <authorList>
            <consortium name="Pathogen Informatics"/>
        </authorList>
    </citation>
    <scope>NUCLEOTIDE SEQUENCE</scope>
</reference>